<proteinExistence type="predicted"/>
<accession>A0A0E9U6Z6</accession>
<organism evidence="1">
    <name type="scientific">Anguilla anguilla</name>
    <name type="common">European freshwater eel</name>
    <name type="synonym">Muraena anguilla</name>
    <dbReference type="NCBI Taxonomy" id="7936"/>
    <lineage>
        <taxon>Eukaryota</taxon>
        <taxon>Metazoa</taxon>
        <taxon>Chordata</taxon>
        <taxon>Craniata</taxon>
        <taxon>Vertebrata</taxon>
        <taxon>Euteleostomi</taxon>
        <taxon>Actinopterygii</taxon>
        <taxon>Neopterygii</taxon>
        <taxon>Teleostei</taxon>
        <taxon>Anguilliformes</taxon>
        <taxon>Anguillidae</taxon>
        <taxon>Anguilla</taxon>
    </lineage>
</organism>
<evidence type="ECO:0000313" key="1">
    <source>
        <dbReference type="EMBL" id="JAH61616.1"/>
    </source>
</evidence>
<dbReference type="EMBL" id="GBXM01046961">
    <property type="protein sequence ID" value="JAH61616.1"/>
    <property type="molecule type" value="Transcribed_RNA"/>
</dbReference>
<dbReference type="AlphaFoldDB" id="A0A0E9U6Z6"/>
<reference evidence="1" key="2">
    <citation type="journal article" date="2015" name="Fish Shellfish Immunol.">
        <title>Early steps in the European eel (Anguilla anguilla)-Vibrio vulnificus interaction in the gills: Role of the RtxA13 toxin.</title>
        <authorList>
            <person name="Callol A."/>
            <person name="Pajuelo D."/>
            <person name="Ebbesson L."/>
            <person name="Teles M."/>
            <person name="MacKenzie S."/>
            <person name="Amaro C."/>
        </authorList>
    </citation>
    <scope>NUCLEOTIDE SEQUENCE</scope>
</reference>
<reference evidence="1" key="1">
    <citation type="submission" date="2014-11" db="EMBL/GenBank/DDBJ databases">
        <authorList>
            <person name="Amaro Gonzalez C."/>
        </authorList>
    </citation>
    <scope>NUCLEOTIDE SEQUENCE</scope>
</reference>
<name>A0A0E9U6Z6_ANGAN</name>
<sequence length="51" mass="5622">MLVCSLDSEGCDECCSASMTGHSKLGRNEGKASHTRTHTHTVYRLLWIVSI</sequence>
<protein>
    <submittedName>
        <fullName evidence="1">Uncharacterized protein</fullName>
    </submittedName>
</protein>